<protein>
    <submittedName>
        <fullName evidence="1">Uncharacterized protein</fullName>
    </submittedName>
</protein>
<accession>A0A0J9R1Z4</accession>
<dbReference type="AlphaFoldDB" id="A0A0J9R1Z4"/>
<sequence>MWAEVRSRQSALHKLTSVAGGLLLEFQCPAAGPLLSRSVNRQTTTATTPEKTTCERRLKKLIQPVEKMAARMCSIASIVII</sequence>
<gene>
    <name evidence="1" type="primary">Dsim\GD29282</name>
    <name evidence="1" type="ORF">Dsimw501_GD29282</name>
</gene>
<name>A0A0J9R1Z4_DROSI</name>
<dbReference type="KEGG" id="dsi:Dsimw501_GD29282"/>
<proteinExistence type="predicted"/>
<reference evidence="1" key="1">
    <citation type="journal article" date="2013" name="Genome Res.">
        <title>A second-generation assembly of the Drosophila simulans genome provides new insights into patterns of lineage-specific divergence.</title>
        <authorList>
            <person name="Hu T.T."/>
            <person name="Eisen M.B."/>
            <person name="Thornton K.R."/>
            <person name="Andolfatto P."/>
        </authorList>
    </citation>
    <scope>NUCLEOTIDE SEQUENCE [LARGE SCALE GENOMIC DNA]</scope>
    <source>
        <strain evidence="1">W501</strain>
    </source>
</reference>
<evidence type="ECO:0000313" key="1">
    <source>
        <dbReference type="EMBL" id="KMY90131.1"/>
    </source>
</evidence>
<dbReference type="Bgee" id="FBgn0270572">
    <property type="expression patterns" value="Expressed in female reproductive system and 2 other cell types or tissues"/>
</dbReference>
<dbReference type="Proteomes" id="UP000035880">
    <property type="component" value="Chromosome 2L"/>
</dbReference>
<dbReference type="EMBL" id="CM002910">
    <property type="protein sequence ID" value="KMY90131.1"/>
    <property type="molecule type" value="Genomic_DNA"/>
</dbReference>
<reference evidence="1" key="3">
    <citation type="submission" date="2015-04" db="EMBL/GenBank/DDBJ databases">
        <authorList>
            <consortium name="FlyBase"/>
        </authorList>
    </citation>
    <scope>NUCLEOTIDE SEQUENCE</scope>
    <source>
        <strain evidence="1">W501</strain>
    </source>
</reference>
<organism evidence="1">
    <name type="scientific">Drosophila simulans</name>
    <name type="common">Fruit fly</name>
    <dbReference type="NCBI Taxonomy" id="7240"/>
    <lineage>
        <taxon>Eukaryota</taxon>
        <taxon>Metazoa</taxon>
        <taxon>Ecdysozoa</taxon>
        <taxon>Arthropoda</taxon>
        <taxon>Hexapoda</taxon>
        <taxon>Insecta</taxon>
        <taxon>Pterygota</taxon>
        <taxon>Neoptera</taxon>
        <taxon>Endopterygota</taxon>
        <taxon>Diptera</taxon>
        <taxon>Brachycera</taxon>
        <taxon>Muscomorpha</taxon>
        <taxon>Ephydroidea</taxon>
        <taxon>Drosophilidae</taxon>
        <taxon>Drosophila</taxon>
        <taxon>Sophophora</taxon>
    </lineage>
</organism>
<reference evidence="1" key="2">
    <citation type="submission" date="2014-06" db="EMBL/GenBank/DDBJ databases">
        <authorList>
            <person name="Hu T."/>
            <person name="Eisen M.B."/>
            <person name="Thornton K.R."/>
            <person name="Andolfatto P."/>
        </authorList>
    </citation>
    <scope>NUCLEOTIDE SEQUENCE</scope>
    <source>
        <strain evidence="1">W501</strain>
    </source>
</reference>